<keyword evidence="1" id="KW-0175">Coiled coil</keyword>
<evidence type="ECO:0000256" key="1">
    <source>
        <dbReference type="SAM" id="Coils"/>
    </source>
</evidence>
<gene>
    <name evidence="2" type="ORF">PPERSA_04544</name>
</gene>
<comment type="caution">
    <text evidence="2">The sequence shown here is derived from an EMBL/GenBank/DDBJ whole genome shotgun (WGS) entry which is preliminary data.</text>
</comment>
<protein>
    <submittedName>
        <fullName evidence="2">Uncharacterized protein</fullName>
    </submittedName>
</protein>
<name>A0A0V0QEF3_PSEPJ</name>
<dbReference type="Proteomes" id="UP000054937">
    <property type="component" value="Unassembled WGS sequence"/>
</dbReference>
<dbReference type="EMBL" id="LDAU01000185">
    <property type="protein sequence ID" value="KRX00523.1"/>
    <property type="molecule type" value="Genomic_DNA"/>
</dbReference>
<dbReference type="InParanoid" id="A0A0V0QEF3"/>
<evidence type="ECO:0000313" key="2">
    <source>
        <dbReference type="EMBL" id="KRX00523.1"/>
    </source>
</evidence>
<feature type="coiled-coil region" evidence="1">
    <location>
        <begin position="624"/>
        <end position="698"/>
    </location>
</feature>
<evidence type="ECO:0000313" key="3">
    <source>
        <dbReference type="Proteomes" id="UP000054937"/>
    </source>
</evidence>
<sequence>MEIWQKISEILLDTDVLTLNKLYGKQKKQIENQSSFLKKIKSNKIYFSNARDLKKIDPNVIFSLSSIENFEFEISTQIYIEIKDYNYKLTIKNENLTNFDKIIGPLFQREDWKKIKNITFELDNIELMNEISSILKIYDNPLKNIENLYLNISYGYQTNLDEQMWFDFIDNLQNVKNLIINSNWSFQLKYIETNSLSLKVENPEKISFALQTIMLPFYQIKYFNTQIKNINYFLQCQAYVHTKKTMTKKEKLYLKKLEKKNNQQGRDNFLFLQDMNQNQSKIFKININGLQLSKFINLETASFKFNAKTFLFSKNRIIRLTQGNWNQIIDTYKNIQNLKSLELNLKDFQFTKPHHINRINNIIQNINPNLESLQINLQNENCISDENLTQFVQFLSDKLGSSLKKLWINLYFGKKLQTINNQLQNLLQKFNLKQLTLDFKNCSELQLRQIEGAFNQSYQNQNFQNIQDIKILLRNNQIEQEQQLNRFSQFKQQISEKTQENSNQKIQFYFNFFLNELKHDDIQIVDLYTNKVSKNSQFTHLSNIDIFIDQQIQYHFQFKIKKLNTKSSFLVGLVQQQFCQKEHYYIDIHNKNSQDFKNLIYSFAGVFQDLEKGELKQINFDDKINLNLKKQDELINELKNIEQKQKEIKEETNRSNFHKLLDIDSIFKNNQVQKNEENKAFEQKNQELIKKSENIKKQIQINKANGIQEGYIIEVLCYGGKQSQYSVDFNIYNEKQEKQTSFNVSINNQKLFLVPLIGIKNSGEINQSTEVEFLIDQYKSGNNILPKQERQNVQ</sequence>
<keyword evidence="3" id="KW-1185">Reference proteome</keyword>
<dbReference type="AlphaFoldDB" id="A0A0V0QEF3"/>
<proteinExistence type="predicted"/>
<organism evidence="2 3">
    <name type="scientific">Pseudocohnilembus persalinus</name>
    <name type="common">Ciliate</name>
    <dbReference type="NCBI Taxonomy" id="266149"/>
    <lineage>
        <taxon>Eukaryota</taxon>
        <taxon>Sar</taxon>
        <taxon>Alveolata</taxon>
        <taxon>Ciliophora</taxon>
        <taxon>Intramacronucleata</taxon>
        <taxon>Oligohymenophorea</taxon>
        <taxon>Scuticociliatia</taxon>
        <taxon>Philasterida</taxon>
        <taxon>Pseudocohnilembidae</taxon>
        <taxon>Pseudocohnilembus</taxon>
    </lineage>
</organism>
<accession>A0A0V0QEF3</accession>
<reference evidence="2 3" key="1">
    <citation type="journal article" date="2015" name="Sci. Rep.">
        <title>Genome of the facultative scuticociliatosis pathogen Pseudocohnilembus persalinus provides insight into its virulence through horizontal gene transfer.</title>
        <authorList>
            <person name="Xiong J."/>
            <person name="Wang G."/>
            <person name="Cheng J."/>
            <person name="Tian M."/>
            <person name="Pan X."/>
            <person name="Warren A."/>
            <person name="Jiang C."/>
            <person name="Yuan D."/>
            <person name="Miao W."/>
        </authorList>
    </citation>
    <scope>NUCLEOTIDE SEQUENCE [LARGE SCALE GENOMIC DNA]</scope>
    <source>
        <strain evidence="2">36N120E</strain>
    </source>
</reference>